<feature type="compositionally biased region" description="Basic residues" evidence="1">
    <location>
        <begin position="99"/>
        <end position="108"/>
    </location>
</feature>
<dbReference type="PANTHER" id="PTHR31378">
    <property type="entry name" value="EGF-LIKE DOMAIN-CONTAINING PROTEIN-RELATED-RELATED"/>
    <property type="match status" value="1"/>
</dbReference>
<feature type="compositionally biased region" description="Low complexity" evidence="1">
    <location>
        <begin position="109"/>
        <end position="198"/>
    </location>
</feature>
<protein>
    <submittedName>
        <fullName evidence="2">Uncharacterized protein</fullName>
    </submittedName>
</protein>
<evidence type="ECO:0000256" key="1">
    <source>
        <dbReference type="SAM" id="MobiDB-lite"/>
    </source>
</evidence>
<comment type="caution">
    <text evidence="2">The sequence shown here is derived from an EMBL/GenBank/DDBJ whole genome shotgun (WGS) entry which is preliminary data.</text>
</comment>
<dbReference type="Proteomes" id="UP000626109">
    <property type="component" value="Unassembled WGS sequence"/>
</dbReference>
<feature type="region of interest" description="Disordered" evidence="1">
    <location>
        <begin position="31"/>
        <end position="64"/>
    </location>
</feature>
<sequence>PTAVPVRQGGLASRSSAACLVGFGLLAATTRRSNNNNNNNSNISSSSNNNKSSRNNNNSSSSSCRGLRAGIVEYSEELVLGGRPASVWWPASGTDSKQTKNKHIKNNKNKNNNNSNSNSSTDSNSSSSTNSNSTNNNSNSSSNSSNNNNSNSNNIISNNNNNNNSNNNRIDNNSNIITNTNNNSNTNNSNNNNNTGSSQRQLGAYDLRFSTRKLARSVVGLPIGSGPITAQLPAAANICLGRGAPREVSGRCVVLVHGLLCTRLDLAHVAEALAARGFTCVAPEMDDSVSHEDGVLPGGFVGAVLLGRVDAEARRRAVVQEAVDWLRGCGAQAVGLAGHSRGGVTISQMPGQFCRVNLAGFLPPPVDPRDNFDPSAAEAPMLVICGQEDEVCARGPLSLELCQQTVARFVPQADTWCPPDVGHFTVLDPRVVEQWRFRLQEFVPFLPLRPEPADDSFASEVAERVASFFEASMPHEAAN</sequence>
<dbReference type="InterPro" id="IPR029058">
    <property type="entry name" value="AB_hydrolase_fold"/>
</dbReference>
<gene>
    <name evidence="2" type="ORF">PGLA2088_LOCUS48370</name>
</gene>
<evidence type="ECO:0000313" key="3">
    <source>
        <dbReference type="Proteomes" id="UP000626109"/>
    </source>
</evidence>
<dbReference type="SUPFAM" id="SSF53474">
    <property type="entry name" value="alpha/beta-Hydrolases"/>
    <property type="match status" value="1"/>
</dbReference>
<reference evidence="2" key="1">
    <citation type="submission" date="2021-02" db="EMBL/GenBank/DDBJ databases">
        <authorList>
            <person name="Dougan E. K."/>
            <person name="Rhodes N."/>
            <person name="Thang M."/>
            <person name="Chan C."/>
        </authorList>
    </citation>
    <scope>NUCLEOTIDE SEQUENCE</scope>
</reference>
<accession>A0A813LZ85</accession>
<dbReference type="AlphaFoldDB" id="A0A813LZ85"/>
<organism evidence="2 3">
    <name type="scientific">Polarella glacialis</name>
    <name type="common">Dinoflagellate</name>
    <dbReference type="NCBI Taxonomy" id="89957"/>
    <lineage>
        <taxon>Eukaryota</taxon>
        <taxon>Sar</taxon>
        <taxon>Alveolata</taxon>
        <taxon>Dinophyceae</taxon>
        <taxon>Suessiales</taxon>
        <taxon>Suessiaceae</taxon>
        <taxon>Polarella</taxon>
    </lineage>
</organism>
<feature type="region of interest" description="Disordered" evidence="1">
    <location>
        <begin position="85"/>
        <end position="199"/>
    </location>
</feature>
<evidence type="ECO:0000313" key="2">
    <source>
        <dbReference type="EMBL" id="CAE8736556.1"/>
    </source>
</evidence>
<name>A0A813LZ85_POLGL</name>
<dbReference type="EMBL" id="CAJNNW010036674">
    <property type="protein sequence ID" value="CAE8736556.1"/>
    <property type="molecule type" value="Genomic_DNA"/>
</dbReference>
<dbReference type="Gene3D" id="3.40.50.1820">
    <property type="entry name" value="alpha/beta hydrolase"/>
    <property type="match status" value="1"/>
</dbReference>
<feature type="non-terminal residue" evidence="2">
    <location>
        <position position="479"/>
    </location>
</feature>
<proteinExistence type="predicted"/>
<feature type="compositionally biased region" description="Low complexity" evidence="1">
    <location>
        <begin position="33"/>
        <end position="63"/>
    </location>
</feature>